<name>A0ABS4DFJ8_9CHLR</name>
<comment type="caution">
    <text evidence="2">The sequence shown here is derived from an EMBL/GenBank/DDBJ whole genome shotgun (WGS) entry which is preliminary data.</text>
</comment>
<accession>A0ABS4DFJ8</accession>
<evidence type="ECO:0000313" key="3">
    <source>
        <dbReference type="Proteomes" id="UP001193081"/>
    </source>
</evidence>
<evidence type="ECO:0000313" key="2">
    <source>
        <dbReference type="EMBL" id="MBP1468206.1"/>
    </source>
</evidence>
<dbReference type="RefSeq" id="WP_135480727.1">
    <property type="nucleotide sequence ID" value="NZ_SIJK02000059.1"/>
</dbReference>
<sequence>MSAYTALAGRMQASLHDLEQVVSRAEALLGKAQQQNDADYLDGVALNLHGFYAGVERIFEDIARTLDESVPTGSDWHRDLLLQMSAAIDGVRPAAIIQTTRFSLDEYRGFRHVVRNVYTFNLRPLRLQELTQNLRPCYQQLSTELASFTAFLRDLDNTAP</sequence>
<reference evidence="2 3" key="1">
    <citation type="submission" date="2021-03" db="EMBL/GenBank/DDBJ databases">
        <authorList>
            <person name="Grouzdev D.S."/>
        </authorList>
    </citation>
    <scope>NUCLEOTIDE SEQUENCE [LARGE SCALE GENOMIC DNA]</scope>
    <source>
        <strain evidence="2 3">M50-1</strain>
    </source>
</reference>
<protein>
    <recommendedName>
        <fullName evidence="1">HepT-like domain-containing protein</fullName>
    </recommendedName>
</protein>
<dbReference type="Pfam" id="PF20797">
    <property type="entry name" value="HepT-like_2"/>
    <property type="match status" value="1"/>
</dbReference>
<organism evidence="2 3">
    <name type="scientific">Candidatus Chloroploca mongolica</name>
    <dbReference type="NCBI Taxonomy" id="2528176"/>
    <lineage>
        <taxon>Bacteria</taxon>
        <taxon>Bacillati</taxon>
        <taxon>Chloroflexota</taxon>
        <taxon>Chloroflexia</taxon>
        <taxon>Chloroflexales</taxon>
        <taxon>Chloroflexineae</taxon>
        <taxon>Oscillochloridaceae</taxon>
        <taxon>Candidatus Chloroploca</taxon>
    </lineage>
</organism>
<dbReference type="InterPro" id="IPR048769">
    <property type="entry name" value="HepT-like_dom"/>
</dbReference>
<dbReference type="EMBL" id="SIJK02000059">
    <property type="protein sequence ID" value="MBP1468206.1"/>
    <property type="molecule type" value="Genomic_DNA"/>
</dbReference>
<gene>
    <name evidence="2" type="ORF">EYB53_021020</name>
</gene>
<proteinExistence type="predicted"/>
<evidence type="ECO:0000259" key="1">
    <source>
        <dbReference type="Pfam" id="PF20797"/>
    </source>
</evidence>
<dbReference type="Proteomes" id="UP001193081">
    <property type="component" value="Unassembled WGS sequence"/>
</dbReference>
<feature type="domain" description="HepT-like" evidence="1">
    <location>
        <begin position="44"/>
        <end position="151"/>
    </location>
</feature>
<keyword evidence="3" id="KW-1185">Reference proteome</keyword>